<dbReference type="EMBL" id="JBHSRS010000004">
    <property type="protein sequence ID" value="MFC6279994.1"/>
    <property type="molecule type" value="Genomic_DNA"/>
</dbReference>
<dbReference type="Proteomes" id="UP001596270">
    <property type="component" value="Unassembled WGS sequence"/>
</dbReference>
<organism evidence="1 2">
    <name type="scientific">Polaromonas aquatica</name>
    <dbReference type="NCBI Taxonomy" id="332657"/>
    <lineage>
        <taxon>Bacteria</taxon>
        <taxon>Pseudomonadati</taxon>
        <taxon>Pseudomonadota</taxon>
        <taxon>Betaproteobacteria</taxon>
        <taxon>Burkholderiales</taxon>
        <taxon>Comamonadaceae</taxon>
        <taxon>Polaromonas</taxon>
    </lineage>
</organism>
<proteinExistence type="predicted"/>
<dbReference type="SUPFAM" id="SSF69118">
    <property type="entry name" value="AhpD-like"/>
    <property type="match status" value="1"/>
</dbReference>
<comment type="caution">
    <text evidence="1">The sequence shown here is derived from an EMBL/GenBank/DDBJ whole genome shotgun (WGS) entry which is preliminary data.</text>
</comment>
<evidence type="ECO:0008006" key="3">
    <source>
        <dbReference type="Google" id="ProtNLM"/>
    </source>
</evidence>
<reference evidence="2" key="1">
    <citation type="journal article" date="2019" name="Int. J. Syst. Evol. Microbiol.">
        <title>The Global Catalogue of Microorganisms (GCM) 10K type strain sequencing project: providing services to taxonomists for standard genome sequencing and annotation.</title>
        <authorList>
            <consortium name="The Broad Institute Genomics Platform"/>
            <consortium name="The Broad Institute Genome Sequencing Center for Infectious Disease"/>
            <person name="Wu L."/>
            <person name="Ma J."/>
        </authorList>
    </citation>
    <scope>NUCLEOTIDE SEQUENCE [LARGE SCALE GENOMIC DNA]</scope>
    <source>
        <strain evidence="2">CCUG 39402</strain>
    </source>
</reference>
<evidence type="ECO:0000313" key="2">
    <source>
        <dbReference type="Proteomes" id="UP001596270"/>
    </source>
</evidence>
<name>A0ABW1TQW1_9BURK</name>
<dbReference type="InterPro" id="IPR029032">
    <property type="entry name" value="AhpD-like"/>
</dbReference>
<sequence length="181" mass="18942">MNADGLKRLSLDEIAPELRAELEPTVARLGYFGEFFQVFSAVPGAVSAFMGYTKAVKAPLADSENEVLALTVCAALGDSYERIQHERLSVRLGLSTDWIAAAEGRAGADMACLSVEEAALRELALAVSGAHGKDCQTAVAAAAAILGAQKTATALLQITRFMGIATLCNALELSLPVPSVF</sequence>
<dbReference type="Gene3D" id="1.20.1290.10">
    <property type="entry name" value="AhpD-like"/>
    <property type="match status" value="1"/>
</dbReference>
<protein>
    <recommendedName>
        <fullName evidence="3">Carboxymuconolactone decarboxylase-like domain-containing protein</fullName>
    </recommendedName>
</protein>
<keyword evidence="2" id="KW-1185">Reference proteome</keyword>
<gene>
    <name evidence="1" type="ORF">ACFQND_01915</name>
</gene>
<dbReference type="RefSeq" id="WP_377412080.1">
    <property type="nucleotide sequence ID" value="NZ_JBHSRS010000004.1"/>
</dbReference>
<accession>A0ABW1TQW1</accession>
<evidence type="ECO:0000313" key="1">
    <source>
        <dbReference type="EMBL" id="MFC6279994.1"/>
    </source>
</evidence>